<name>A0A672MTE4_SINGR</name>
<protein>
    <recommendedName>
        <fullName evidence="3">Purkinje cell protein 2</fullName>
    </recommendedName>
</protein>
<evidence type="ECO:0000313" key="2">
    <source>
        <dbReference type="Proteomes" id="UP000472262"/>
    </source>
</evidence>
<dbReference type="PANTHER" id="PTHR47503:SF1">
    <property type="entry name" value="PURKINJE CELL PROTEIN 2 HOMOLOG"/>
    <property type="match status" value="1"/>
</dbReference>
<dbReference type="OMA" id="LMDMVAH"/>
<dbReference type="AlphaFoldDB" id="A0A672MTE4"/>
<reference evidence="1" key="1">
    <citation type="submission" date="2025-08" db="UniProtKB">
        <authorList>
            <consortium name="Ensembl"/>
        </authorList>
    </citation>
    <scope>IDENTIFICATION</scope>
</reference>
<dbReference type="Gene3D" id="1.25.40.10">
    <property type="entry name" value="Tetratricopeptide repeat domain"/>
    <property type="match status" value="1"/>
</dbReference>
<dbReference type="Proteomes" id="UP000472262">
    <property type="component" value="Unassembled WGS sequence"/>
</dbReference>
<dbReference type="InterPro" id="IPR011990">
    <property type="entry name" value="TPR-like_helical_dom_sf"/>
</dbReference>
<sequence>MEQVSVEQDELFSLVSKAQRGRIDEQRCSLGPTTRQQTHAYSPDPDDFFQFLVNSQSQRLDDQRVTLNSLPGMEAFTIKDPKDGNVLKTNFDQICSMVSKAHVSFPSNI</sequence>
<dbReference type="PANTHER" id="PTHR47503">
    <property type="entry name" value="PURKINJE CELL PROTEIN 2"/>
    <property type="match status" value="1"/>
</dbReference>
<evidence type="ECO:0008006" key="3">
    <source>
        <dbReference type="Google" id="ProtNLM"/>
    </source>
</evidence>
<organism evidence="1 2">
    <name type="scientific">Sinocyclocheilus grahami</name>
    <name type="common">Dianchi golden-line fish</name>
    <name type="synonym">Barbus grahami</name>
    <dbReference type="NCBI Taxonomy" id="75366"/>
    <lineage>
        <taxon>Eukaryota</taxon>
        <taxon>Metazoa</taxon>
        <taxon>Chordata</taxon>
        <taxon>Craniata</taxon>
        <taxon>Vertebrata</taxon>
        <taxon>Euteleostomi</taxon>
        <taxon>Actinopterygii</taxon>
        <taxon>Neopterygii</taxon>
        <taxon>Teleostei</taxon>
        <taxon>Ostariophysi</taxon>
        <taxon>Cypriniformes</taxon>
        <taxon>Cyprinidae</taxon>
        <taxon>Cyprininae</taxon>
        <taxon>Sinocyclocheilus</taxon>
    </lineage>
</organism>
<evidence type="ECO:0000313" key="1">
    <source>
        <dbReference type="Ensembl" id="ENSSGRP00000041195.1"/>
    </source>
</evidence>
<accession>A0A672MTE4</accession>
<dbReference type="InterPro" id="IPR003109">
    <property type="entry name" value="GoLoco_motif"/>
</dbReference>
<dbReference type="Pfam" id="PF02188">
    <property type="entry name" value="GoLoco"/>
    <property type="match status" value="1"/>
</dbReference>
<dbReference type="InParanoid" id="A0A672MTE4"/>
<dbReference type="PROSITE" id="PS50877">
    <property type="entry name" value="GOLOCO"/>
    <property type="match status" value="2"/>
</dbReference>
<dbReference type="InterPro" id="IPR042168">
    <property type="entry name" value="Pcp2"/>
</dbReference>
<dbReference type="SMART" id="SM00390">
    <property type="entry name" value="GoLoco"/>
    <property type="match status" value="2"/>
</dbReference>
<reference evidence="1" key="2">
    <citation type="submission" date="2025-09" db="UniProtKB">
        <authorList>
            <consortium name="Ensembl"/>
        </authorList>
    </citation>
    <scope>IDENTIFICATION</scope>
</reference>
<dbReference type="GO" id="GO:0005085">
    <property type="term" value="F:guanyl-nucleotide exchange factor activity"/>
    <property type="evidence" value="ECO:0007669"/>
    <property type="project" value="InterPro"/>
</dbReference>
<keyword evidence="2" id="KW-1185">Reference proteome</keyword>
<proteinExistence type="predicted"/>
<dbReference type="Ensembl" id="ENSSGRT00000044163.1">
    <property type="protein sequence ID" value="ENSSGRP00000041195.1"/>
    <property type="gene ID" value="ENSSGRG00000022425.1"/>
</dbReference>